<dbReference type="InterPro" id="IPR036226">
    <property type="entry name" value="LipOase_C_sf"/>
</dbReference>
<evidence type="ECO:0000256" key="2">
    <source>
        <dbReference type="ARBA" id="ARBA00023002"/>
    </source>
</evidence>
<dbReference type="GO" id="GO:0046872">
    <property type="term" value="F:metal ion binding"/>
    <property type="evidence" value="ECO:0007669"/>
    <property type="project" value="UniProtKB-KW"/>
</dbReference>
<protein>
    <recommendedName>
        <fullName evidence="3">Lipoxygenase domain-containing protein</fullName>
    </recommendedName>
</protein>
<dbReference type="RefSeq" id="WP_193995021.1">
    <property type="nucleotide sequence ID" value="NZ_JADEXP010000236.1"/>
</dbReference>
<name>A0A928ZX73_LEPEC</name>
<gene>
    <name evidence="4" type="ORF">IQ260_20865</name>
</gene>
<dbReference type="Gene3D" id="1.20.245.10">
    <property type="entry name" value="Lipoxygenase-1, Domain 5"/>
    <property type="match status" value="1"/>
</dbReference>
<dbReference type="GO" id="GO:0016702">
    <property type="term" value="F:oxidoreductase activity, acting on single donors with incorporation of molecular oxygen, incorporation of two atoms of oxygen"/>
    <property type="evidence" value="ECO:0007669"/>
    <property type="project" value="InterPro"/>
</dbReference>
<keyword evidence="2" id="KW-0560">Oxidoreductase</keyword>
<evidence type="ECO:0000313" key="5">
    <source>
        <dbReference type="Proteomes" id="UP000615026"/>
    </source>
</evidence>
<sequence length="433" mass="48531">MSSIVDPIFPMKGDIPLSSSDLHSRITSALIRDEANAWQPRGPKAVGIPKQMATLEKYDVAAPFIAVPALDEDGKKITFSEQATHWALQSLPLSDDDNMWSNPTEAIKQIEIQYGDVLPKPNVQWQETTSDKTMSLLAFQGIGSHRLEQVKDDPNAAYRVDLSWMVAFPVREGFERYGACAFFDNNRQLIRIYTAYNDKTHYPNAPTWEAAKWCWRCSLFAGVTVADHLGSVHYLASNLLVTATREQLPPEHPFRRLLTPFIYGTADVNRDAYVLLSPKQGLAHRTFAFTYDGMVRCLLKGVEFVRLQTFSEALAAAGTNSLRDEFPYATDGLALYEILEKYVRDYLAIYFPDNTSVADPSIRHWWSALTKQAPNLGLKPLQTAEQLIRVTTHFMFTVTGFHGQVGDVVAYTRDPAFVGAKIRAGQTIGDVQS</sequence>
<evidence type="ECO:0000313" key="4">
    <source>
        <dbReference type="EMBL" id="MBE9069102.1"/>
    </source>
</evidence>
<proteinExistence type="predicted"/>
<feature type="domain" description="Lipoxygenase" evidence="3">
    <location>
        <begin position="235"/>
        <end position="405"/>
    </location>
</feature>
<dbReference type="InterPro" id="IPR013819">
    <property type="entry name" value="LipOase_C"/>
</dbReference>
<dbReference type="Proteomes" id="UP000615026">
    <property type="component" value="Unassembled WGS sequence"/>
</dbReference>
<dbReference type="Pfam" id="PF00305">
    <property type="entry name" value="Lipoxygenase"/>
    <property type="match status" value="1"/>
</dbReference>
<dbReference type="PANTHER" id="PTHR11771">
    <property type="entry name" value="LIPOXYGENASE"/>
    <property type="match status" value="1"/>
</dbReference>
<keyword evidence="1" id="KW-0479">Metal-binding</keyword>
<accession>A0A928ZX73</accession>
<organism evidence="4 5">
    <name type="scientific">Leptolyngbya cf. ectocarpi LEGE 11479</name>
    <dbReference type="NCBI Taxonomy" id="1828722"/>
    <lineage>
        <taxon>Bacteria</taxon>
        <taxon>Bacillati</taxon>
        <taxon>Cyanobacteriota</taxon>
        <taxon>Cyanophyceae</taxon>
        <taxon>Leptolyngbyales</taxon>
        <taxon>Leptolyngbyaceae</taxon>
        <taxon>Leptolyngbya group</taxon>
        <taxon>Leptolyngbya</taxon>
    </lineage>
</organism>
<evidence type="ECO:0000259" key="3">
    <source>
        <dbReference type="PROSITE" id="PS51393"/>
    </source>
</evidence>
<dbReference type="AlphaFoldDB" id="A0A928ZX73"/>
<dbReference type="EMBL" id="JADEXP010000236">
    <property type="protein sequence ID" value="MBE9069102.1"/>
    <property type="molecule type" value="Genomic_DNA"/>
</dbReference>
<evidence type="ECO:0000256" key="1">
    <source>
        <dbReference type="ARBA" id="ARBA00022723"/>
    </source>
</evidence>
<dbReference type="PROSITE" id="PS51393">
    <property type="entry name" value="LIPOXYGENASE_3"/>
    <property type="match status" value="1"/>
</dbReference>
<comment type="caution">
    <text evidence="4">The sequence shown here is derived from an EMBL/GenBank/DDBJ whole genome shotgun (WGS) entry which is preliminary data.</text>
</comment>
<dbReference type="SUPFAM" id="SSF48484">
    <property type="entry name" value="Lipoxigenase"/>
    <property type="match status" value="1"/>
</dbReference>
<reference evidence="4" key="1">
    <citation type="submission" date="2020-10" db="EMBL/GenBank/DDBJ databases">
        <authorList>
            <person name="Castelo-Branco R."/>
            <person name="Eusebio N."/>
            <person name="Adriana R."/>
            <person name="Vieira A."/>
            <person name="Brugerolle De Fraissinette N."/>
            <person name="Rezende De Castro R."/>
            <person name="Schneider M.P."/>
            <person name="Vasconcelos V."/>
            <person name="Leao P.N."/>
        </authorList>
    </citation>
    <scope>NUCLEOTIDE SEQUENCE</scope>
    <source>
        <strain evidence="4">LEGE 11479</strain>
    </source>
</reference>
<keyword evidence="5" id="KW-1185">Reference proteome</keyword>
<dbReference type="InterPro" id="IPR000907">
    <property type="entry name" value="LipOase"/>
</dbReference>
<dbReference type="GO" id="GO:0034440">
    <property type="term" value="P:lipid oxidation"/>
    <property type="evidence" value="ECO:0007669"/>
    <property type="project" value="InterPro"/>
</dbReference>